<dbReference type="EMBL" id="LXLX01000024">
    <property type="protein sequence ID" value="OFD96828.1"/>
    <property type="molecule type" value="Genomic_DNA"/>
</dbReference>
<comment type="caution">
    <text evidence="2">The sequence shown here is derived from an EMBL/GenBank/DDBJ whole genome shotgun (WGS) entry which is preliminary data.</text>
</comment>
<evidence type="ECO:0000256" key="1">
    <source>
        <dbReference type="SAM" id="Phobius"/>
    </source>
</evidence>
<dbReference type="AlphaFoldDB" id="A0A1E8BQK8"/>
<dbReference type="PATRIC" id="fig|86662.28.peg.1857"/>
<feature type="transmembrane region" description="Helical" evidence="1">
    <location>
        <begin position="21"/>
        <end position="38"/>
    </location>
</feature>
<evidence type="ECO:0000313" key="3">
    <source>
        <dbReference type="Proteomes" id="UP000175835"/>
    </source>
</evidence>
<dbReference type="Proteomes" id="UP000175835">
    <property type="component" value="Unassembled WGS sequence"/>
</dbReference>
<gene>
    <name evidence="2" type="ORF">BWGOE11_18460</name>
</gene>
<keyword evidence="1" id="KW-0472">Membrane</keyword>
<keyword evidence="1" id="KW-0812">Transmembrane</keyword>
<reference evidence="2 3" key="1">
    <citation type="submission" date="2016-05" db="EMBL/GenBank/DDBJ databases">
        <title>Bacillus thuringiensis and Bacillus weihenstephanensis as novel biocontrol agents of wilt causing Verticillium species.</title>
        <authorList>
            <person name="Hollensteiner J."/>
            <person name="Wemheuer F."/>
            <person name="Harting R."/>
            <person name="Kolarzyk A."/>
            <person name="Diaz-Valerio S."/>
            <person name="Poehlein A."/>
            <person name="Brzuszkiewicz E."/>
            <person name="Nesemann K."/>
            <person name="Braus-Stromeyer S."/>
            <person name="Braus G."/>
            <person name="Daniel R."/>
            <person name="Liesegang H."/>
        </authorList>
    </citation>
    <scope>NUCLEOTIDE SEQUENCE [LARGE SCALE GENOMIC DNA]</scope>
    <source>
        <strain evidence="2 3">GOE11</strain>
    </source>
</reference>
<organism evidence="2 3">
    <name type="scientific">Bacillus mycoides</name>
    <dbReference type="NCBI Taxonomy" id="1405"/>
    <lineage>
        <taxon>Bacteria</taxon>
        <taxon>Bacillati</taxon>
        <taxon>Bacillota</taxon>
        <taxon>Bacilli</taxon>
        <taxon>Bacillales</taxon>
        <taxon>Bacillaceae</taxon>
        <taxon>Bacillus</taxon>
        <taxon>Bacillus cereus group</taxon>
    </lineage>
</organism>
<sequence length="39" mass="4359">MKTDKIASVETKKKMPLGRKVAIGAIGVLFSMNIIQMFY</sequence>
<proteinExistence type="predicted"/>
<evidence type="ECO:0000313" key="2">
    <source>
        <dbReference type="EMBL" id="OFD96828.1"/>
    </source>
</evidence>
<keyword evidence="1" id="KW-1133">Transmembrane helix</keyword>
<accession>A0A1E8BQK8</accession>
<protein>
    <submittedName>
        <fullName evidence="2">Uncharacterized protein</fullName>
    </submittedName>
</protein>
<name>A0A1E8BQK8_BACMY</name>